<gene>
    <name evidence="2" type="ORF">PG996_012273</name>
</gene>
<evidence type="ECO:0000256" key="1">
    <source>
        <dbReference type="SAM" id="Phobius"/>
    </source>
</evidence>
<evidence type="ECO:0000313" key="2">
    <source>
        <dbReference type="EMBL" id="KAK8052972.1"/>
    </source>
</evidence>
<dbReference type="Proteomes" id="UP001446871">
    <property type="component" value="Unassembled WGS sequence"/>
</dbReference>
<keyword evidence="1" id="KW-1133">Transmembrane helix</keyword>
<proteinExistence type="predicted"/>
<comment type="caution">
    <text evidence="2">The sequence shown here is derived from an EMBL/GenBank/DDBJ whole genome shotgun (WGS) entry which is preliminary data.</text>
</comment>
<keyword evidence="1" id="KW-0472">Membrane</keyword>
<feature type="transmembrane region" description="Helical" evidence="1">
    <location>
        <begin position="32"/>
        <end position="52"/>
    </location>
</feature>
<accession>A0ABR1U2N9</accession>
<feature type="transmembrane region" description="Helical" evidence="1">
    <location>
        <begin position="100"/>
        <end position="121"/>
    </location>
</feature>
<reference evidence="2 3" key="1">
    <citation type="submission" date="2023-01" db="EMBL/GenBank/DDBJ databases">
        <title>Analysis of 21 Apiospora genomes using comparative genomics revels a genus with tremendous synthesis potential of carbohydrate active enzymes and secondary metabolites.</title>
        <authorList>
            <person name="Sorensen T."/>
        </authorList>
    </citation>
    <scope>NUCLEOTIDE SEQUENCE [LARGE SCALE GENOMIC DNA]</scope>
    <source>
        <strain evidence="2 3">CBS 83171</strain>
    </source>
</reference>
<keyword evidence="3" id="KW-1185">Reference proteome</keyword>
<evidence type="ECO:0000313" key="3">
    <source>
        <dbReference type="Proteomes" id="UP001446871"/>
    </source>
</evidence>
<organism evidence="2 3">
    <name type="scientific">Apiospora saccharicola</name>
    <dbReference type="NCBI Taxonomy" id="335842"/>
    <lineage>
        <taxon>Eukaryota</taxon>
        <taxon>Fungi</taxon>
        <taxon>Dikarya</taxon>
        <taxon>Ascomycota</taxon>
        <taxon>Pezizomycotina</taxon>
        <taxon>Sordariomycetes</taxon>
        <taxon>Xylariomycetidae</taxon>
        <taxon>Amphisphaeriales</taxon>
        <taxon>Apiosporaceae</taxon>
        <taxon>Apiospora</taxon>
    </lineage>
</organism>
<protein>
    <submittedName>
        <fullName evidence="2">Uncharacterized protein</fullName>
    </submittedName>
</protein>
<keyword evidence="1" id="KW-0812">Transmembrane</keyword>
<dbReference type="EMBL" id="JAQQWM010000008">
    <property type="protein sequence ID" value="KAK8052972.1"/>
    <property type="molecule type" value="Genomic_DNA"/>
</dbReference>
<name>A0ABR1U2N9_9PEZI</name>
<feature type="transmembrane region" description="Helical" evidence="1">
    <location>
        <begin position="68"/>
        <end position="88"/>
    </location>
</feature>
<sequence>MSNTTTPYNYTASAAELQAIIIEEASCYSLPFGGIGFASHMLTYYTAVMLYLGRQPLRPWKQLAHKRFDLILGSVQLVITIVLTSISISRCWRSWPFATLGVWMLTTSVCVSVLPMLMSFVHNQVLEVERTDNDGLKVEVATRVGVMAATTYESHTDLVAFRYPCRAQSVS</sequence>